<accession>A0A839UJ66</accession>
<reference evidence="1 2" key="1">
    <citation type="submission" date="2020-08" db="EMBL/GenBank/DDBJ databases">
        <title>Genomic Encyclopedia of Type Strains, Phase III (KMG-III): the genomes of soil and plant-associated and newly described type strains.</title>
        <authorList>
            <person name="Whitman W."/>
        </authorList>
    </citation>
    <scope>NUCLEOTIDE SEQUENCE [LARGE SCALE GENOMIC DNA]</scope>
    <source>
        <strain evidence="1 2">CECT 7015</strain>
    </source>
</reference>
<gene>
    <name evidence="1" type="ORF">FHS21_005099</name>
</gene>
<organism evidence="1 2">
    <name type="scientific">Phyllobacterium trifolii</name>
    <dbReference type="NCBI Taxonomy" id="300193"/>
    <lineage>
        <taxon>Bacteria</taxon>
        <taxon>Pseudomonadati</taxon>
        <taxon>Pseudomonadota</taxon>
        <taxon>Alphaproteobacteria</taxon>
        <taxon>Hyphomicrobiales</taxon>
        <taxon>Phyllobacteriaceae</taxon>
        <taxon>Phyllobacterium</taxon>
    </lineage>
</organism>
<evidence type="ECO:0000313" key="1">
    <source>
        <dbReference type="EMBL" id="MBB3148651.1"/>
    </source>
</evidence>
<evidence type="ECO:0000313" key="2">
    <source>
        <dbReference type="Proteomes" id="UP000554520"/>
    </source>
</evidence>
<name>A0A839UJ66_9HYPH</name>
<dbReference type="AlphaFoldDB" id="A0A839UJ66"/>
<proteinExistence type="predicted"/>
<comment type="caution">
    <text evidence="1">The sequence shown here is derived from an EMBL/GenBank/DDBJ whole genome shotgun (WGS) entry which is preliminary data.</text>
</comment>
<dbReference type="RefSeq" id="WP_162701922.1">
    <property type="nucleotide sequence ID" value="NZ_JACHXN010000021.1"/>
</dbReference>
<sequence>MAVIRELSAFGMSPAALSAWYVSADSADTGLLLGVATAPTKSLARSCDRLFEVIRRFS</sequence>
<keyword evidence="2" id="KW-1185">Reference proteome</keyword>
<dbReference type="EMBL" id="JACHXN010000021">
    <property type="protein sequence ID" value="MBB3148651.1"/>
    <property type="molecule type" value="Genomic_DNA"/>
</dbReference>
<protein>
    <submittedName>
        <fullName evidence="1">Uncharacterized protein</fullName>
    </submittedName>
</protein>
<dbReference type="Proteomes" id="UP000554520">
    <property type="component" value="Unassembled WGS sequence"/>
</dbReference>